<dbReference type="Pfam" id="PF00196">
    <property type="entry name" value="GerE"/>
    <property type="match status" value="1"/>
</dbReference>
<dbReference type="PANTHER" id="PTHR16305:SF35">
    <property type="entry name" value="TRANSCRIPTIONAL ACTIVATOR DOMAIN"/>
    <property type="match status" value="1"/>
</dbReference>
<dbReference type="SMART" id="SM00421">
    <property type="entry name" value="HTH_LUXR"/>
    <property type="match status" value="1"/>
</dbReference>
<dbReference type="PRINTS" id="PR00038">
    <property type="entry name" value="HTHLUXR"/>
</dbReference>
<dbReference type="RefSeq" id="WP_318353405.1">
    <property type="nucleotide sequence ID" value="NZ_JAWQEV010000002.1"/>
</dbReference>
<dbReference type="Gene3D" id="3.40.50.300">
    <property type="entry name" value="P-loop containing nucleotide triphosphate hydrolases"/>
    <property type="match status" value="1"/>
</dbReference>
<keyword evidence="5" id="KW-1185">Reference proteome</keyword>
<protein>
    <submittedName>
        <fullName evidence="4">AAA family ATPase</fullName>
    </submittedName>
</protein>
<dbReference type="InterPro" id="IPR000792">
    <property type="entry name" value="Tscrpt_reg_LuxR_C"/>
</dbReference>
<dbReference type="PROSITE" id="PS00622">
    <property type="entry name" value="HTH_LUXR_1"/>
    <property type="match status" value="1"/>
</dbReference>
<dbReference type="InterPro" id="IPR011990">
    <property type="entry name" value="TPR-like_helical_dom_sf"/>
</dbReference>
<dbReference type="Proteomes" id="UP001283109">
    <property type="component" value="Unassembled WGS sequence"/>
</dbReference>
<evidence type="ECO:0000256" key="1">
    <source>
        <dbReference type="ARBA" id="ARBA00022741"/>
    </source>
</evidence>
<dbReference type="SUPFAM" id="SSF46894">
    <property type="entry name" value="C-terminal effector domain of the bipartite response regulators"/>
    <property type="match status" value="1"/>
</dbReference>
<dbReference type="InterPro" id="IPR036388">
    <property type="entry name" value="WH-like_DNA-bd_sf"/>
</dbReference>
<name>A0ABU4H4V1_9MICO</name>
<dbReference type="CDD" id="cd06170">
    <property type="entry name" value="LuxR_C_like"/>
    <property type="match status" value="1"/>
</dbReference>
<dbReference type="Gene3D" id="1.25.40.10">
    <property type="entry name" value="Tetratricopeptide repeat domain"/>
    <property type="match status" value="1"/>
</dbReference>
<feature type="domain" description="HTH luxR-type" evidence="3">
    <location>
        <begin position="877"/>
        <end position="942"/>
    </location>
</feature>
<organism evidence="4 5">
    <name type="scientific">Microbacterium arthrosphaerae</name>
    <dbReference type="NCBI Taxonomy" id="792652"/>
    <lineage>
        <taxon>Bacteria</taxon>
        <taxon>Bacillati</taxon>
        <taxon>Actinomycetota</taxon>
        <taxon>Actinomycetes</taxon>
        <taxon>Micrococcales</taxon>
        <taxon>Microbacteriaceae</taxon>
        <taxon>Microbacterium</taxon>
    </lineage>
</organism>
<evidence type="ECO:0000259" key="3">
    <source>
        <dbReference type="PROSITE" id="PS50043"/>
    </source>
</evidence>
<evidence type="ECO:0000313" key="4">
    <source>
        <dbReference type="EMBL" id="MDW4572899.1"/>
    </source>
</evidence>
<reference evidence="4 5" key="1">
    <citation type="submission" date="2023-11" db="EMBL/GenBank/DDBJ databases">
        <title>Draft genome sequence of Microbacterium arthrosphaerae JCM 30492.</title>
        <authorList>
            <person name="Zhang G."/>
            <person name="Ding Y."/>
        </authorList>
    </citation>
    <scope>NUCLEOTIDE SEQUENCE [LARGE SCALE GENOMIC DNA]</scope>
    <source>
        <strain evidence="4 5">JCM 30492</strain>
    </source>
</reference>
<dbReference type="InterPro" id="IPR016032">
    <property type="entry name" value="Sig_transdc_resp-reg_C-effctor"/>
</dbReference>
<dbReference type="Pfam" id="PF13191">
    <property type="entry name" value="AAA_16"/>
    <property type="match status" value="1"/>
</dbReference>
<evidence type="ECO:0000256" key="2">
    <source>
        <dbReference type="ARBA" id="ARBA00022840"/>
    </source>
</evidence>
<dbReference type="EMBL" id="JAWQEV010000002">
    <property type="protein sequence ID" value="MDW4572899.1"/>
    <property type="molecule type" value="Genomic_DNA"/>
</dbReference>
<evidence type="ECO:0000313" key="5">
    <source>
        <dbReference type="Proteomes" id="UP001283109"/>
    </source>
</evidence>
<proteinExistence type="predicted"/>
<keyword evidence="2" id="KW-0067">ATP-binding</keyword>
<dbReference type="Gene3D" id="1.10.10.10">
    <property type="entry name" value="Winged helix-like DNA-binding domain superfamily/Winged helix DNA-binding domain"/>
    <property type="match status" value="1"/>
</dbReference>
<dbReference type="PANTHER" id="PTHR16305">
    <property type="entry name" value="TESTICULAR SOLUBLE ADENYLYL CYCLASE"/>
    <property type="match status" value="1"/>
</dbReference>
<sequence length="949" mass="101353">MHTTTRHAAVTPARHSVFLGRDLELARLAEARAADSGRFFLVLGEGGIGKTTLLAAAVAQLPADRTVLRAAADEMNRRRSHGLLLEALAPLLGDDDRRLAARQNEHAIGERLLSVIDVAAAEPTVIVLEDLQWADAASLGLLARLSRTLEQLPLVILGSMRTQASHDASAELDHLLSVLSERGRLVAVELGPLPPRTCLTITERMTGGRVGAVLERYVGAAGGNPLFLTEMIRALQRDGAVSISADGEALLDAPAGPSPSLGMVMMRHLSHLSTPTRELLTTAALLGTRFDVAQLRMVADQPMSALVPLLRESFAAGFLEEAEPGILGFRHELIQAVLLHDLPAAVRGELHREIAIRLESAHVAPATVAAHLLQAPASPEDLEWMLGLAQSTSAIAPATAEELWERVAATSAPGDPAHLQALAGLARAALSAGRAAQSSALAESALQHDVGPDLLPSLTATYTHALMQEHRNHAARDEAERYAASLVLEPGDRAAHLAFAGWPRFMLGDLRGAERLAGEGAAMASAAGNHGAEVLALTLRGQIADLRGDLDDAIAHLTRATELADRYASFATIESFPHALLALALADAGRTTDLLDLLQRGLQMSEVLGYRTGVLAAHAFGAQVRSHLGNLTDISAELDAHRDLVGSMDVRMSGPVHGLRACVVSHQHGAEAAREWAALLDPLPDRARWAGRGRSWIWRGLSRPHRSDRGDAEVFAVLSRGWQELRDADMLMDCAEVALDLVDAAGMMTDAAPPARAAARDRAHEVVDVLTDLADRNPGVSHLRATALAAEGRATGGADLLVEATLMLADGPRRLDHARIAELAAQALPASSDERRALAEASLRSYSDVGADHDVIRARSVFRRAGIPIRNQPRTRPTYGWEALTRTEERVARHVATGATNPEIAQSLSVSRRTVETHVSNVLGKLGLRSRTELALFIARRSDDPRQHG</sequence>
<comment type="caution">
    <text evidence="4">The sequence shown here is derived from an EMBL/GenBank/DDBJ whole genome shotgun (WGS) entry which is preliminary data.</text>
</comment>
<gene>
    <name evidence="4" type="ORF">R8Z58_08965</name>
</gene>
<dbReference type="PROSITE" id="PS50043">
    <property type="entry name" value="HTH_LUXR_2"/>
    <property type="match status" value="1"/>
</dbReference>
<dbReference type="SUPFAM" id="SSF52540">
    <property type="entry name" value="P-loop containing nucleoside triphosphate hydrolases"/>
    <property type="match status" value="1"/>
</dbReference>
<accession>A0ABU4H4V1</accession>
<dbReference type="InterPro" id="IPR027417">
    <property type="entry name" value="P-loop_NTPase"/>
</dbReference>
<dbReference type="InterPro" id="IPR041664">
    <property type="entry name" value="AAA_16"/>
</dbReference>
<keyword evidence="1" id="KW-0547">Nucleotide-binding</keyword>